<dbReference type="EC" id="2.7.11.-" evidence="14"/>
<comment type="caution">
    <text evidence="17">The sequence shown here is derived from an EMBL/GenBank/DDBJ whole genome shotgun (WGS) entry which is preliminary data.</text>
</comment>
<evidence type="ECO:0000256" key="6">
    <source>
        <dbReference type="ARBA" id="ARBA00022679"/>
    </source>
</evidence>
<dbReference type="Proteomes" id="UP001138768">
    <property type="component" value="Unassembled WGS sequence"/>
</dbReference>
<feature type="region of interest" description="Important for the catalytic mechanism of dephosphorylation" evidence="14">
    <location>
        <begin position="272"/>
        <end position="277"/>
    </location>
</feature>
<dbReference type="InterPro" id="IPR011126">
    <property type="entry name" value="Hpr_kin/Pase_Hpr_N"/>
</dbReference>
<comment type="cofactor">
    <cofactor evidence="2 14">
        <name>Mg(2+)</name>
        <dbReference type="ChEBI" id="CHEBI:18420"/>
    </cofactor>
</comment>
<evidence type="ECO:0000256" key="10">
    <source>
        <dbReference type="ARBA" id="ARBA00022840"/>
    </source>
</evidence>
<feature type="active site" description="Proton acceptor; for phosphorylation activity. Proton donor; for dephosphorylation activity" evidence="14">
    <location>
        <position position="183"/>
    </location>
</feature>
<comment type="domain">
    <text evidence="14">The Walker A ATP-binding motif also binds Pi and PPi.</text>
</comment>
<dbReference type="NCBIfam" id="TIGR00679">
    <property type="entry name" value="hpr-ser"/>
    <property type="match status" value="1"/>
</dbReference>
<keyword evidence="18" id="KW-1185">Reference proteome</keyword>
<keyword evidence="9 14" id="KW-0418">Kinase</keyword>
<dbReference type="FunFam" id="3.40.50.300:FF:000174">
    <property type="entry name" value="HPr kinase/phosphorylase"/>
    <property type="match status" value="1"/>
</dbReference>
<dbReference type="InterPro" id="IPR003755">
    <property type="entry name" value="HPr(Ser)_kin/Pase"/>
</dbReference>
<evidence type="ECO:0000256" key="4">
    <source>
        <dbReference type="ARBA" id="ARBA00011643"/>
    </source>
</evidence>
<dbReference type="HAMAP" id="MF_01249">
    <property type="entry name" value="HPr_kinase"/>
    <property type="match status" value="1"/>
</dbReference>
<protein>
    <recommendedName>
        <fullName evidence="14">HPr kinase/phosphorylase</fullName>
        <shortName evidence="14">HPrK/P</shortName>
        <ecNumber evidence="14">2.7.11.-</ecNumber>
        <ecNumber evidence="14">2.7.4.-</ecNumber>
    </recommendedName>
    <alternativeName>
        <fullName evidence="14">HPr(Ser) kinase/phosphorylase</fullName>
    </alternativeName>
</protein>
<comment type="catalytic activity">
    <reaction evidence="1 14">
        <text>[HPr protein]-L-serine + ATP = [HPr protein]-O-phospho-L-serine + ADP + H(+)</text>
        <dbReference type="Rhea" id="RHEA:46600"/>
        <dbReference type="Rhea" id="RHEA-COMP:11602"/>
        <dbReference type="Rhea" id="RHEA-COMP:11603"/>
        <dbReference type="ChEBI" id="CHEBI:15378"/>
        <dbReference type="ChEBI" id="CHEBI:29999"/>
        <dbReference type="ChEBI" id="CHEBI:30616"/>
        <dbReference type="ChEBI" id="CHEBI:83421"/>
        <dbReference type="ChEBI" id="CHEBI:456216"/>
    </reaction>
</comment>
<keyword evidence="8 14" id="KW-0547">Nucleotide-binding</keyword>
<feature type="region of interest" description="Important for the catalytic mechanism of both phosphorylation and dephosphorylation" evidence="14">
    <location>
        <begin position="207"/>
        <end position="216"/>
    </location>
</feature>
<evidence type="ECO:0000313" key="17">
    <source>
        <dbReference type="EMBL" id="MBK1617683.1"/>
    </source>
</evidence>
<evidence type="ECO:0000256" key="14">
    <source>
        <dbReference type="HAMAP-Rule" id="MF_01249"/>
    </source>
</evidence>
<name>A0A9X1B2R6_9GAMM</name>
<keyword evidence="10 14" id="KW-0067">ATP-binding</keyword>
<feature type="domain" description="HPr(Ser) kinase/phosphorylase N-terminal" evidence="15">
    <location>
        <begin position="8"/>
        <end position="133"/>
    </location>
</feature>
<evidence type="ECO:0000259" key="16">
    <source>
        <dbReference type="Pfam" id="PF07475"/>
    </source>
</evidence>
<dbReference type="PANTHER" id="PTHR30305">
    <property type="entry name" value="PROTEIN YJDM-RELATED"/>
    <property type="match status" value="1"/>
</dbReference>
<comment type="similarity">
    <text evidence="3 14">Belongs to the HPrK/P family.</text>
</comment>
<keyword evidence="11 14" id="KW-0460">Magnesium</keyword>
<evidence type="ECO:0000256" key="8">
    <source>
        <dbReference type="ARBA" id="ARBA00022741"/>
    </source>
</evidence>
<feature type="active site" evidence="14">
    <location>
        <position position="144"/>
    </location>
</feature>
<comment type="miscellaneous">
    <text evidence="14">Both phosphorylation and phosphorolysis are carried out by the same active site and suggest a common mechanism for both reactions.</text>
</comment>
<evidence type="ECO:0000313" key="18">
    <source>
        <dbReference type="Proteomes" id="UP001138768"/>
    </source>
</evidence>
<evidence type="ECO:0000256" key="11">
    <source>
        <dbReference type="ARBA" id="ARBA00022842"/>
    </source>
</evidence>
<dbReference type="Pfam" id="PF07475">
    <property type="entry name" value="Hpr_kinase_C"/>
    <property type="match status" value="1"/>
</dbReference>
<dbReference type="SUPFAM" id="SSF75138">
    <property type="entry name" value="HprK N-terminal domain-like"/>
    <property type="match status" value="1"/>
</dbReference>
<sequence>MPPVDTLQGLVEHLGPRLGLRWLTPVPDQPLALLSSDSSAGAAQSLVGSLNCIHPNRLQVLGLAEIHHLADLSRAAGRDIVERLFAAQPAAVIFAQDIDPPPGFFARAEQSGTPLLSSPRAEEEIVDRLQYFLTYALAERTTLHGVFLDVLGMGVLLMGDPGIGKSELALEMVVRGHRLIADDAPEVARIGPETLEGSCPELLRDFLEVRGLGVLNVRAMFGEGALQRREQLNLIVNMRSFDGDALAQMDRLRGSLSTRTILGVSVPEVTLPVAPGRNLAVLLETAVRNQILRLRGYDAGVDLIDRQSRSIDENARCLTPTPFV</sequence>
<dbReference type="GO" id="GO:0000155">
    <property type="term" value="F:phosphorelay sensor kinase activity"/>
    <property type="evidence" value="ECO:0007669"/>
    <property type="project" value="InterPro"/>
</dbReference>
<dbReference type="InterPro" id="IPR028979">
    <property type="entry name" value="Ser_kin/Pase_Hpr-like_N_sf"/>
</dbReference>
<comment type="subunit">
    <text evidence="4 14">Homohexamer.</text>
</comment>
<evidence type="ECO:0000256" key="1">
    <source>
        <dbReference type="ARBA" id="ARBA00001120"/>
    </source>
</evidence>
<evidence type="ECO:0000256" key="7">
    <source>
        <dbReference type="ARBA" id="ARBA00022723"/>
    </source>
</evidence>
<dbReference type="EC" id="2.7.4.-" evidence="14"/>
<keyword evidence="6 14" id="KW-0808">Transferase</keyword>
<feature type="active site" evidence="14">
    <location>
        <position position="251"/>
    </location>
</feature>
<feature type="active site" evidence="14">
    <location>
        <position position="165"/>
    </location>
</feature>
<dbReference type="CDD" id="cd01918">
    <property type="entry name" value="HprK_C"/>
    <property type="match status" value="1"/>
</dbReference>
<evidence type="ECO:0000256" key="5">
    <source>
        <dbReference type="ARBA" id="ARBA00022527"/>
    </source>
</evidence>
<keyword evidence="7 14" id="KW-0479">Metal-binding</keyword>
<keyword evidence="5 14" id="KW-0723">Serine/threonine-protein kinase</keyword>
<dbReference type="GO" id="GO:0006109">
    <property type="term" value="P:regulation of carbohydrate metabolic process"/>
    <property type="evidence" value="ECO:0007669"/>
    <property type="project" value="UniProtKB-UniRule"/>
</dbReference>
<proteinExistence type="inferred from homology"/>
<dbReference type="Pfam" id="PF02603">
    <property type="entry name" value="Hpr_kinase_N"/>
    <property type="match status" value="1"/>
</dbReference>
<dbReference type="SUPFAM" id="SSF53795">
    <property type="entry name" value="PEP carboxykinase-like"/>
    <property type="match status" value="1"/>
</dbReference>
<comment type="catalytic activity">
    <reaction evidence="13 14">
        <text>[HPr protein]-O-phospho-L-serine + phosphate + H(+) = [HPr protein]-L-serine + diphosphate</text>
        <dbReference type="Rhea" id="RHEA:46604"/>
        <dbReference type="Rhea" id="RHEA-COMP:11602"/>
        <dbReference type="Rhea" id="RHEA-COMP:11603"/>
        <dbReference type="ChEBI" id="CHEBI:15378"/>
        <dbReference type="ChEBI" id="CHEBI:29999"/>
        <dbReference type="ChEBI" id="CHEBI:33019"/>
        <dbReference type="ChEBI" id="CHEBI:43474"/>
        <dbReference type="ChEBI" id="CHEBI:83421"/>
    </reaction>
</comment>
<evidence type="ECO:0000256" key="12">
    <source>
        <dbReference type="ARBA" id="ARBA00023268"/>
    </source>
</evidence>
<dbReference type="AlphaFoldDB" id="A0A9X1B2R6"/>
<feature type="binding site" evidence="14">
    <location>
        <position position="166"/>
    </location>
    <ligand>
        <name>Mg(2+)</name>
        <dbReference type="ChEBI" id="CHEBI:18420"/>
    </ligand>
</feature>
<keyword evidence="12 14" id="KW-0511">Multifunctional enzyme</keyword>
<dbReference type="RefSeq" id="WP_200239755.1">
    <property type="nucleotide sequence ID" value="NZ_NRRY01000004.1"/>
</dbReference>
<accession>A0A9X1B2R6</accession>
<evidence type="ECO:0000256" key="13">
    <source>
        <dbReference type="ARBA" id="ARBA00047657"/>
    </source>
</evidence>
<dbReference type="Gene3D" id="3.40.1390.20">
    <property type="entry name" value="HprK N-terminal domain-like"/>
    <property type="match status" value="1"/>
</dbReference>
<feature type="binding site" evidence="14">
    <location>
        <position position="208"/>
    </location>
    <ligand>
        <name>Mg(2+)</name>
        <dbReference type="ChEBI" id="CHEBI:18420"/>
    </ligand>
</feature>
<organism evidence="17 18">
    <name type="scientific">Lamprobacter modestohalophilus</name>
    <dbReference type="NCBI Taxonomy" id="1064514"/>
    <lineage>
        <taxon>Bacteria</taxon>
        <taxon>Pseudomonadati</taxon>
        <taxon>Pseudomonadota</taxon>
        <taxon>Gammaproteobacteria</taxon>
        <taxon>Chromatiales</taxon>
        <taxon>Chromatiaceae</taxon>
        <taxon>Lamprobacter</taxon>
    </lineage>
</organism>
<dbReference type="GO" id="GO:0004712">
    <property type="term" value="F:protein serine/threonine/tyrosine kinase activity"/>
    <property type="evidence" value="ECO:0007669"/>
    <property type="project" value="UniProtKB-UniRule"/>
</dbReference>
<dbReference type="GO" id="GO:0004674">
    <property type="term" value="F:protein serine/threonine kinase activity"/>
    <property type="evidence" value="ECO:0007669"/>
    <property type="project" value="UniProtKB-KW"/>
</dbReference>
<reference evidence="17 18" key="1">
    <citation type="journal article" date="2020" name="Microorganisms">
        <title>Osmotic Adaptation and Compatible Solute Biosynthesis of Phototrophic Bacteria as Revealed from Genome Analyses.</title>
        <authorList>
            <person name="Imhoff J.F."/>
            <person name="Rahn T."/>
            <person name="Kunzel S."/>
            <person name="Keller A."/>
            <person name="Neulinger S.C."/>
        </authorList>
    </citation>
    <scope>NUCLEOTIDE SEQUENCE [LARGE SCALE GENOMIC DNA]</scope>
    <source>
        <strain evidence="17 18">DSM 25653</strain>
    </source>
</reference>
<dbReference type="GO" id="GO:0005524">
    <property type="term" value="F:ATP binding"/>
    <property type="evidence" value="ECO:0007669"/>
    <property type="project" value="UniProtKB-UniRule"/>
</dbReference>
<evidence type="ECO:0000256" key="9">
    <source>
        <dbReference type="ARBA" id="ARBA00022777"/>
    </source>
</evidence>
<feature type="domain" description="HPr kinase/phosphorylase C-terminal" evidence="16">
    <location>
        <begin position="136"/>
        <end position="306"/>
    </location>
</feature>
<dbReference type="EMBL" id="NRRY01000004">
    <property type="protein sequence ID" value="MBK1617683.1"/>
    <property type="molecule type" value="Genomic_DNA"/>
</dbReference>
<evidence type="ECO:0000256" key="3">
    <source>
        <dbReference type="ARBA" id="ARBA00006883"/>
    </source>
</evidence>
<dbReference type="Gene3D" id="3.40.50.300">
    <property type="entry name" value="P-loop containing nucleotide triphosphate hydrolases"/>
    <property type="match status" value="1"/>
</dbReference>
<comment type="function">
    <text evidence="14">Catalyzes the ATP- as well as the pyrophosphate-dependent phosphorylation of a specific serine residue in HPr, a phosphocarrier protein of the phosphoenolpyruvate-dependent sugar phosphotransferase system (PTS). HprK/P also catalyzes the pyrophosphate-producing, inorganic phosphate-dependent dephosphorylation (phosphorolysis) of seryl-phosphorylated HPr (P-Ser-HPr).</text>
</comment>
<comment type="caution">
    <text evidence="14">Lacks conserved residue(s) required for the propagation of feature annotation.</text>
</comment>
<dbReference type="GO" id="GO:0000287">
    <property type="term" value="F:magnesium ion binding"/>
    <property type="evidence" value="ECO:0007669"/>
    <property type="project" value="UniProtKB-UniRule"/>
</dbReference>
<dbReference type="InterPro" id="IPR027417">
    <property type="entry name" value="P-loop_NTPase"/>
</dbReference>
<dbReference type="PANTHER" id="PTHR30305:SF1">
    <property type="entry name" value="HPR KINASE_PHOSPHORYLASE"/>
    <property type="match status" value="1"/>
</dbReference>
<evidence type="ECO:0000256" key="2">
    <source>
        <dbReference type="ARBA" id="ARBA00001946"/>
    </source>
</evidence>
<evidence type="ECO:0000259" key="15">
    <source>
        <dbReference type="Pfam" id="PF02603"/>
    </source>
</evidence>
<gene>
    <name evidence="14 17" type="primary">hprK</name>
    <name evidence="17" type="ORF">CKO42_04290</name>
</gene>
<dbReference type="InterPro" id="IPR011104">
    <property type="entry name" value="Hpr_kin/Pase_C"/>
</dbReference>